<dbReference type="RefSeq" id="WP_027513401.1">
    <property type="nucleotide sequence ID" value="NZ_CP104146.1"/>
</dbReference>
<reference evidence="3" key="1">
    <citation type="submission" date="2022-09" db="EMBL/GenBank/DDBJ databases">
        <title>Australian commercial rhizobial inoculants.</title>
        <authorList>
            <person name="Kohlmeier M.G."/>
            <person name="O'Hara G.W."/>
            <person name="Colombi E."/>
            <person name="Ramsay J.P."/>
            <person name="Terpolilli J."/>
        </authorList>
    </citation>
    <scope>NUCLEOTIDE SEQUENCE</scope>
    <source>
        <strain evidence="3">WSM1592</strain>
        <plasmid evidence="3">pWSM1592_3</plasmid>
    </source>
</reference>
<evidence type="ECO:0000259" key="2">
    <source>
        <dbReference type="Pfam" id="PF10907"/>
    </source>
</evidence>
<keyword evidence="3" id="KW-0614">Plasmid</keyword>
<feature type="compositionally biased region" description="Basic and acidic residues" evidence="1">
    <location>
        <begin position="54"/>
        <end position="75"/>
    </location>
</feature>
<feature type="domain" description="Type IV conjugative transfer protein TrbJ/K C-terminal" evidence="2">
    <location>
        <begin position="1"/>
        <end position="75"/>
    </location>
</feature>
<evidence type="ECO:0000256" key="1">
    <source>
        <dbReference type="SAM" id="MobiDB-lite"/>
    </source>
</evidence>
<dbReference type="NCBIfam" id="TIGR04361">
    <property type="entry name" value="TrbK_Ti"/>
    <property type="match status" value="1"/>
</dbReference>
<dbReference type="Proteomes" id="UP001060123">
    <property type="component" value="Plasmid pWSM1592_3"/>
</dbReference>
<proteinExistence type="predicted"/>
<evidence type="ECO:0000313" key="4">
    <source>
        <dbReference type="Proteomes" id="UP001060123"/>
    </source>
</evidence>
<dbReference type="InterPro" id="IPR020065">
    <property type="entry name" value="Conjugal_tfr_protein_TrbK"/>
</dbReference>
<dbReference type="Pfam" id="PF10907">
    <property type="entry name" value="DUF2749"/>
    <property type="match status" value="1"/>
</dbReference>
<feature type="region of interest" description="Disordered" evidence="1">
    <location>
        <begin position="29"/>
        <end position="75"/>
    </location>
</feature>
<protein>
    <submittedName>
        <fullName evidence="3">Entry exclusion protein TrbK</fullName>
    </submittedName>
</protein>
<name>A0ABY5XZP2_RHISU</name>
<sequence>MSPRLIIGLALAGIVALSAGASWMLAQPRPEAQSGVGATAAEPANDARRRAHREKFFSGDPERDVRGGQEMKPRW</sequence>
<dbReference type="InterPro" id="IPR024475">
    <property type="entry name" value="TrbJ/K_C"/>
</dbReference>
<keyword evidence="4" id="KW-1185">Reference proteome</keyword>
<organism evidence="3 4">
    <name type="scientific">Rhizobium sullae</name>
    <name type="common">Rhizobium hedysari</name>
    <dbReference type="NCBI Taxonomy" id="50338"/>
    <lineage>
        <taxon>Bacteria</taxon>
        <taxon>Pseudomonadati</taxon>
        <taxon>Pseudomonadota</taxon>
        <taxon>Alphaproteobacteria</taxon>
        <taxon>Hyphomicrobiales</taxon>
        <taxon>Rhizobiaceae</taxon>
        <taxon>Rhizobium/Agrobacterium group</taxon>
        <taxon>Rhizobium</taxon>
    </lineage>
</organism>
<accession>A0ABY5XZP2</accession>
<evidence type="ECO:0000313" key="3">
    <source>
        <dbReference type="EMBL" id="UWU19521.1"/>
    </source>
</evidence>
<dbReference type="EMBL" id="CP104146">
    <property type="protein sequence ID" value="UWU19521.1"/>
    <property type="molecule type" value="Genomic_DNA"/>
</dbReference>
<gene>
    <name evidence="3" type="primary">trbK</name>
    <name evidence="3" type="ORF">N2599_37530</name>
</gene>
<geneLocation type="plasmid" evidence="3 4">
    <name>pWSM1592_3</name>
</geneLocation>